<feature type="transmembrane region" description="Helical" evidence="1">
    <location>
        <begin position="26"/>
        <end position="51"/>
    </location>
</feature>
<evidence type="ECO:0000313" key="3">
    <source>
        <dbReference type="Proteomes" id="UP001158576"/>
    </source>
</evidence>
<protein>
    <submittedName>
        <fullName evidence="2">Oidioi.mRNA.OKI2018_I69.PAR.g9089.t1.cds</fullName>
    </submittedName>
</protein>
<keyword evidence="1" id="KW-0472">Membrane</keyword>
<keyword evidence="1" id="KW-1133">Transmembrane helix</keyword>
<feature type="transmembrane region" description="Helical" evidence="1">
    <location>
        <begin position="121"/>
        <end position="141"/>
    </location>
</feature>
<dbReference type="EMBL" id="OU015568">
    <property type="protein sequence ID" value="CAG5078792.1"/>
    <property type="molecule type" value="Genomic_DNA"/>
</dbReference>
<gene>
    <name evidence="2" type="ORF">OKIOD_LOCUS647</name>
</gene>
<dbReference type="Proteomes" id="UP001158576">
    <property type="component" value="Chromosome PAR"/>
</dbReference>
<feature type="transmembrane region" description="Helical" evidence="1">
    <location>
        <begin position="97"/>
        <end position="115"/>
    </location>
</feature>
<evidence type="ECO:0000313" key="2">
    <source>
        <dbReference type="EMBL" id="CAG5078792.1"/>
    </source>
</evidence>
<keyword evidence="1" id="KW-0812">Transmembrane</keyword>
<feature type="transmembrane region" description="Helical" evidence="1">
    <location>
        <begin position="162"/>
        <end position="181"/>
    </location>
</feature>
<accession>A0ABN7RIY6</accession>
<reference evidence="2 3" key="1">
    <citation type="submission" date="2021-04" db="EMBL/GenBank/DDBJ databases">
        <authorList>
            <person name="Bliznina A."/>
        </authorList>
    </citation>
    <scope>NUCLEOTIDE SEQUENCE [LARGE SCALE GENOMIC DNA]</scope>
</reference>
<proteinExistence type="predicted"/>
<name>A0ABN7RIY6_OIKDI</name>
<feature type="transmembrane region" description="Helical" evidence="1">
    <location>
        <begin position="201"/>
        <end position="222"/>
    </location>
</feature>
<feature type="transmembrane region" description="Helical" evidence="1">
    <location>
        <begin position="271"/>
        <end position="295"/>
    </location>
</feature>
<sequence length="366" mass="42011">MDRSGNETIPDYWLDKGLNTEVLDRWYTVLSILVISLIILAIANYFFTWLVRRRISPLKLIGEAPLSKLETYAQACKLGQEPTINFVSSVLITNDRVYIVMRLIVAIWSLFLTYATLEWEGIRVIVAGLYYPTVVSLTIYINFNRELIVDGFGKKAQMINKFLSFLFNVTTAMDLLVGIFWWTKCFGAGLRYRDMPRPLPILNPIVIFNKEFAPILFMLVELLWFDTTVFYAGFWGPIIAGNLSSLAIINGRSRKELPQALAVPLTHPASSLVRLFVFTLIYPLLHAALATFCFLKTVVFKKIPTLAARLEIRQKCVANFRKRQAFDRYFNTRGKEGRRSAAAKEAYKNLGRASYRESRRTVTREL</sequence>
<keyword evidence="3" id="KW-1185">Reference proteome</keyword>
<evidence type="ECO:0000256" key="1">
    <source>
        <dbReference type="SAM" id="Phobius"/>
    </source>
</evidence>
<feature type="transmembrane region" description="Helical" evidence="1">
    <location>
        <begin position="229"/>
        <end position="251"/>
    </location>
</feature>
<organism evidence="2 3">
    <name type="scientific">Oikopleura dioica</name>
    <name type="common">Tunicate</name>
    <dbReference type="NCBI Taxonomy" id="34765"/>
    <lineage>
        <taxon>Eukaryota</taxon>
        <taxon>Metazoa</taxon>
        <taxon>Chordata</taxon>
        <taxon>Tunicata</taxon>
        <taxon>Appendicularia</taxon>
        <taxon>Copelata</taxon>
        <taxon>Oikopleuridae</taxon>
        <taxon>Oikopleura</taxon>
    </lineage>
</organism>